<keyword evidence="3" id="KW-1185">Reference proteome</keyword>
<dbReference type="Proteomes" id="UP000560658">
    <property type="component" value="Unassembled WGS sequence"/>
</dbReference>
<dbReference type="RefSeq" id="WP_044160685.1">
    <property type="nucleotide sequence ID" value="NZ_JACIER010000011.1"/>
</dbReference>
<evidence type="ECO:0000256" key="1">
    <source>
        <dbReference type="SAM" id="Coils"/>
    </source>
</evidence>
<accession>A0A840D967</accession>
<evidence type="ECO:0008006" key="4">
    <source>
        <dbReference type="Google" id="ProtNLM"/>
    </source>
</evidence>
<keyword evidence="1" id="KW-0175">Coiled coil</keyword>
<reference evidence="2" key="1">
    <citation type="submission" date="2020-08" db="EMBL/GenBank/DDBJ databases">
        <title>Genomic Encyclopedia of Type Strains, Phase IV (KMG-IV): sequencing the most valuable type-strain genomes for metagenomic binning, comparative biology and taxonomic classification.</title>
        <authorList>
            <person name="Goeker M."/>
        </authorList>
    </citation>
    <scope>NUCLEOTIDE SEQUENCE [LARGE SCALE GENOMIC DNA]</scope>
    <source>
        <strain evidence="2">DSM 105720</strain>
    </source>
</reference>
<feature type="coiled-coil region" evidence="1">
    <location>
        <begin position="25"/>
        <end position="52"/>
    </location>
</feature>
<gene>
    <name evidence="2" type="ORF">GGR06_002754</name>
</gene>
<evidence type="ECO:0000313" key="2">
    <source>
        <dbReference type="EMBL" id="MBB4044952.1"/>
    </source>
</evidence>
<name>A0A840D967_9BACE</name>
<comment type="caution">
    <text evidence="2">The sequence shown here is derived from an EMBL/GenBank/DDBJ whole genome shotgun (WGS) entry which is preliminary data.</text>
</comment>
<dbReference type="PROSITE" id="PS51257">
    <property type="entry name" value="PROKAR_LIPOPROTEIN"/>
    <property type="match status" value="1"/>
</dbReference>
<dbReference type="EMBL" id="JACIER010000011">
    <property type="protein sequence ID" value="MBB4044952.1"/>
    <property type="molecule type" value="Genomic_DNA"/>
</dbReference>
<proteinExistence type="predicted"/>
<organism evidence="2 3">
    <name type="scientific">Bacteroides reticulotermitis</name>
    <dbReference type="NCBI Taxonomy" id="1133319"/>
    <lineage>
        <taxon>Bacteria</taxon>
        <taxon>Pseudomonadati</taxon>
        <taxon>Bacteroidota</taxon>
        <taxon>Bacteroidia</taxon>
        <taxon>Bacteroidales</taxon>
        <taxon>Bacteroidaceae</taxon>
        <taxon>Bacteroides</taxon>
    </lineage>
</organism>
<dbReference type="AlphaFoldDB" id="A0A840D967"/>
<evidence type="ECO:0000313" key="3">
    <source>
        <dbReference type="Proteomes" id="UP000560658"/>
    </source>
</evidence>
<sequence>MNKKFLNAVLFGALLASSTGTFTSCKDYDDDINGLNERVDAVEKTLADLNTKFGALAYVKSVSFADGKLVVTDQSGITTTYNIPDTDTNTTYTLAVTQDGNKATITLTDSKGGVQSHTVTFTDKDTDTKFDPSALTVGKDGVTIEYNGQATGVKIPISKDVKVKVIKGEVDGVVYGWSITNGTDSATNLMICDVLPITGFSFEPDVILGGVPSMKALSVEYYSWDLKTDCSVPSFTGEVWEQADKSSYISPVITGTYHLNPSSATREQITSIEVISKDFSYITRAADAAPSVLDDYSVADGILTVHFKADVEKIKAIENNQITGFKIRVKTKAGNSITDQDYRGVYTTKYTNLVLGDKDKQKKGLEEFYLYGTATGKAADAIDADPDYEVAYNSPKGLDLKPLVITCYGEAGIALRAPASEQILSDKDMESLGLSYAFHLCNYIAGDNQTKQNDFARIEGGVLYPKLFDETGEPFAAVGRMPLVRVQLMTKDNKVASTGWIKVKIVKEKISVDPIVFDFNVFTNQCSDKEFKLSVEQMNVKVYNKLGMNRNQFNAAYKIKEVEAGNYGKGAGIVTLGADPTNPTMTDLLTWTIGQEDMKEGLAGKKASSLLTTSITYTSNDPEERGDVTITFNSTVNAIKAVTIPADNKIAEYWDANKEYIRLNVAVPQTQSSDNCTFVVDLDNVFAGGKPKIDGVTAYRYIFDGDKNKEAEGLSGKKYTLTVKSSGTQLYADADVVATINSANGEVTYAETAASKDLLNKASHSSIPNGGFFAWINIKAVTGDCELELPITNGIFKAYFMRPIDVTAGTGRFQDAVDGGSVVKMLDLLKFNDWREKEFGVNTNATYFKFYEITAISIDIPNITTDLNGGNINNQKLKDVAPTLKVTDTPIDFGGKADIPTAPTANAYGTVTYTNNGSAVGAFNLRLPVTVTYKWGTVKAYVTIPVEKTQGN</sequence>
<protein>
    <recommendedName>
        <fullName evidence="4">Surface protein</fullName>
    </recommendedName>
</protein>